<comment type="caution">
    <text evidence="1">The sequence shown here is derived from an EMBL/GenBank/DDBJ whole genome shotgun (WGS) entry which is preliminary data.</text>
</comment>
<keyword evidence="2" id="KW-1185">Reference proteome</keyword>
<dbReference type="RefSeq" id="WP_264488515.1">
    <property type="nucleotide sequence ID" value="NZ_JAPDDT010000008.1"/>
</dbReference>
<dbReference type="Pfam" id="PF19654">
    <property type="entry name" value="DUF6157"/>
    <property type="match status" value="1"/>
</dbReference>
<reference evidence="1 2" key="1">
    <citation type="submission" date="2022-10" db="EMBL/GenBank/DDBJ databases">
        <title>Luteolibacter arcticus strain CCTCC AB 2014275, whole genome shotgun sequencing project.</title>
        <authorList>
            <person name="Zhao G."/>
            <person name="Shen L."/>
        </authorList>
    </citation>
    <scope>NUCLEOTIDE SEQUENCE [LARGE SCALE GENOMIC DNA]</scope>
    <source>
        <strain evidence="1 2">CCTCC AB 2014275</strain>
    </source>
</reference>
<dbReference type="EMBL" id="JAPDDT010000008">
    <property type="protein sequence ID" value="MCW1924405.1"/>
    <property type="molecule type" value="Genomic_DNA"/>
</dbReference>
<protein>
    <submittedName>
        <fullName evidence="1">DUF6157 family protein</fullName>
    </submittedName>
</protein>
<dbReference type="InterPro" id="IPR046155">
    <property type="entry name" value="DUF6157"/>
</dbReference>
<evidence type="ECO:0000313" key="1">
    <source>
        <dbReference type="EMBL" id="MCW1924405.1"/>
    </source>
</evidence>
<gene>
    <name evidence="1" type="ORF">OKA05_17695</name>
</gene>
<proteinExistence type="predicted"/>
<organism evidence="1 2">
    <name type="scientific">Luteolibacter arcticus</name>
    <dbReference type="NCBI Taxonomy" id="1581411"/>
    <lineage>
        <taxon>Bacteria</taxon>
        <taxon>Pseudomonadati</taxon>
        <taxon>Verrucomicrobiota</taxon>
        <taxon>Verrucomicrobiia</taxon>
        <taxon>Verrucomicrobiales</taxon>
        <taxon>Verrucomicrobiaceae</taxon>
        <taxon>Luteolibacter</taxon>
    </lineage>
</organism>
<dbReference type="Proteomes" id="UP001320876">
    <property type="component" value="Unassembled WGS sequence"/>
</dbReference>
<sequence>MSFRDTFVRIAADCPGSAGVEPPRRGGKKPVHLIQLELLRAAPHHFTHQSLVVESELLREPPTGESRNQIVVRICSKPLPCLRCSPLAKRYGWGFHFDGEGKIAVHAAGSASYEKLAADPKLDQVSAMRSKRA</sequence>
<name>A0ABT3GLL0_9BACT</name>
<accession>A0ABT3GLL0</accession>
<evidence type="ECO:0000313" key="2">
    <source>
        <dbReference type="Proteomes" id="UP001320876"/>
    </source>
</evidence>